<reference evidence="2 3" key="1">
    <citation type="submission" date="2018-06" db="EMBL/GenBank/DDBJ databases">
        <title>Paenibacillus montanisoli sp. nov., isolated from mountain area soil.</title>
        <authorList>
            <person name="Wu M."/>
        </authorList>
    </citation>
    <scope>NUCLEOTIDE SEQUENCE [LARGE SCALE GENOMIC DNA]</scope>
    <source>
        <strain evidence="2 3">RA17</strain>
    </source>
</reference>
<name>A0A328U365_9BACL</name>
<feature type="transmembrane region" description="Helical" evidence="1">
    <location>
        <begin position="33"/>
        <end position="53"/>
    </location>
</feature>
<keyword evidence="1" id="KW-0812">Transmembrane</keyword>
<dbReference type="AlphaFoldDB" id="A0A328U365"/>
<evidence type="ECO:0000313" key="3">
    <source>
        <dbReference type="Proteomes" id="UP000249260"/>
    </source>
</evidence>
<keyword evidence="3" id="KW-1185">Reference proteome</keyword>
<dbReference type="Proteomes" id="UP000249260">
    <property type="component" value="Unassembled WGS sequence"/>
</dbReference>
<gene>
    <name evidence="2" type="ORF">DL346_19880</name>
</gene>
<protein>
    <submittedName>
        <fullName evidence="2">Uncharacterized protein</fullName>
    </submittedName>
</protein>
<feature type="transmembrane region" description="Helical" evidence="1">
    <location>
        <begin position="9"/>
        <end position="27"/>
    </location>
</feature>
<dbReference type="RefSeq" id="WP_112884135.1">
    <property type="nucleotide sequence ID" value="NZ_QLUW01000004.1"/>
</dbReference>
<sequence length="149" mass="17555">MKFKRTQSSIILSFGIIIFIIFGFQYLSFTSSVVVLVLLLTFLTYLFSTFFSISEGRLIKYSFFIKTIEIDINNIKYIEAITVKKAGQIHITIKSDKEDFYYLYLKDNSKIQIDNYYRHSGKSLGRYLSKRFNIKLIEAEKIKYIYGNP</sequence>
<organism evidence="2 3">
    <name type="scientific">Paenibacillus montanisoli</name>
    <dbReference type="NCBI Taxonomy" id="2081970"/>
    <lineage>
        <taxon>Bacteria</taxon>
        <taxon>Bacillati</taxon>
        <taxon>Bacillota</taxon>
        <taxon>Bacilli</taxon>
        <taxon>Bacillales</taxon>
        <taxon>Paenibacillaceae</taxon>
        <taxon>Paenibacillus</taxon>
    </lineage>
</organism>
<dbReference type="OrthoDB" id="2609151at2"/>
<keyword evidence="1" id="KW-0472">Membrane</keyword>
<evidence type="ECO:0000256" key="1">
    <source>
        <dbReference type="SAM" id="Phobius"/>
    </source>
</evidence>
<accession>A0A328U365</accession>
<comment type="caution">
    <text evidence="2">The sequence shown here is derived from an EMBL/GenBank/DDBJ whole genome shotgun (WGS) entry which is preliminary data.</text>
</comment>
<evidence type="ECO:0000313" key="2">
    <source>
        <dbReference type="EMBL" id="RAP74346.1"/>
    </source>
</evidence>
<dbReference type="EMBL" id="QLUW01000004">
    <property type="protein sequence ID" value="RAP74346.1"/>
    <property type="molecule type" value="Genomic_DNA"/>
</dbReference>
<keyword evidence="1" id="KW-1133">Transmembrane helix</keyword>
<proteinExistence type="predicted"/>